<dbReference type="PATRIC" id="fig|1217721.7.peg.166"/>
<evidence type="ECO:0000256" key="2">
    <source>
        <dbReference type="SAM" id="Phobius"/>
    </source>
</evidence>
<reference evidence="4 5" key="1">
    <citation type="submission" date="2014-07" db="EMBL/GenBank/DDBJ databases">
        <title>Complete Genome Sequence of Dyella japonica Strain A8 Isolated from Malaysian Tropical Soil.</title>
        <authorList>
            <person name="Hui R.K.H."/>
            <person name="Chen J.-W."/>
            <person name="Chan K.-G."/>
            <person name="Leung F.C.C."/>
        </authorList>
    </citation>
    <scope>NUCLEOTIDE SEQUENCE [LARGE SCALE GENOMIC DNA]</scope>
    <source>
        <strain evidence="4 5">A8</strain>
    </source>
</reference>
<evidence type="ECO:0000313" key="4">
    <source>
        <dbReference type="EMBL" id="AIF45903.1"/>
    </source>
</evidence>
<feature type="signal peptide" evidence="3">
    <location>
        <begin position="1"/>
        <end position="23"/>
    </location>
</feature>
<dbReference type="OrthoDB" id="196355at2"/>
<dbReference type="HOGENOM" id="CLU_060300_0_0_6"/>
<keyword evidence="2" id="KW-1133">Transmembrane helix</keyword>
<dbReference type="Proteomes" id="UP000027987">
    <property type="component" value="Chromosome"/>
</dbReference>
<dbReference type="RefSeq" id="WP_019463705.1">
    <property type="nucleotide sequence ID" value="NZ_ALOY01000073.1"/>
</dbReference>
<keyword evidence="1" id="KW-0175">Coiled coil</keyword>
<name>A0A075K0W9_9GAMM</name>
<dbReference type="KEGG" id="dja:HY57_00795"/>
<evidence type="ECO:0000313" key="5">
    <source>
        <dbReference type="Proteomes" id="UP000027987"/>
    </source>
</evidence>
<evidence type="ECO:0000256" key="1">
    <source>
        <dbReference type="SAM" id="Coils"/>
    </source>
</evidence>
<dbReference type="EMBL" id="CP008884">
    <property type="protein sequence ID" value="AIF45903.1"/>
    <property type="molecule type" value="Genomic_DNA"/>
</dbReference>
<proteinExistence type="predicted"/>
<feature type="coiled-coil region" evidence="1">
    <location>
        <begin position="122"/>
        <end position="149"/>
    </location>
</feature>
<organism evidence="4 5">
    <name type="scientific">Dyella japonica A8</name>
    <dbReference type="NCBI Taxonomy" id="1217721"/>
    <lineage>
        <taxon>Bacteria</taxon>
        <taxon>Pseudomonadati</taxon>
        <taxon>Pseudomonadota</taxon>
        <taxon>Gammaproteobacteria</taxon>
        <taxon>Lysobacterales</taxon>
        <taxon>Rhodanobacteraceae</taxon>
        <taxon>Dyella</taxon>
    </lineage>
</organism>
<sequence>MFRKTLMPALLLAAFTLAAPVAAMPDAQGEHHVTAEQFVSSLHPTTGDVTIPEAQATLKLADGYSFLSASDAQRVLTQAWGNPPDNSVLGMILPTTDAHTVLNGKAWAVVVTFVDEGYVSDKDAAKIDYDDMLKDLKKATQESNEERLKAGYPAIDLLGWAEPPHYDASTHKLYWARDLQFRKADGSNGGHTLNYAIRVLGRRGYLSLNAVAPIGQLDKVRADMPDVVAMAEFNQGERYADYNAGTDKAAAYGIAALVAGGIAAKAGLFAKLGVLLLALKKFIVLGIAAIGALFRKIFKSKQA</sequence>
<keyword evidence="2" id="KW-0812">Transmembrane</keyword>
<dbReference type="AlphaFoldDB" id="A0A075K0W9"/>
<keyword evidence="3" id="KW-0732">Signal</keyword>
<accession>A0A075K0W9</accession>
<dbReference type="Pfam" id="PF09935">
    <property type="entry name" value="DUF2167"/>
    <property type="match status" value="1"/>
</dbReference>
<evidence type="ECO:0008006" key="6">
    <source>
        <dbReference type="Google" id="ProtNLM"/>
    </source>
</evidence>
<feature type="chain" id="PRO_5001706626" description="Membrane-anchored protein" evidence="3">
    <location>
        <begin position="24"/>
        <end position="303"/>
    </location>
</feature>
<keyword evidence="2" id="KW-0472">Membrane</keyword>
<feature type="transmembrane region" description="Helical" evidence="2">
    <location>
        <begin position="272"/>
        <end position="294"/>
    </location>
</feature>
<protein>
    <recommendedName>
        <fullName evidence="6">Membrane-anchored protein</fullName>
    </recommendedName>
</protein>
<gene>
    <name evidence="4" type="ORF">HY57_00795</name>
</gene>
<evidence type="ECO:0000256" key="3">
    <source>
        <dbReference type="SAM" id="SignalP"/>
    </source>
</evidence>
<keyword evidence="5" id="KW-1185">Reference proteome</keyword>
<dbReference type="InterPro" id="IPR018682">
    <property type="entry name" value="DUF2167_membr"/>
</dbReference>